<dbReference type="Pfam" id="PF00534">
    <property type="entry name" value="Glycos_transf_1"/>
    <property type="match status" value="1"/>
</dbReference>
<feature type="domain" description="Glycosyltransferase subfamily 4-like N-terminal" evidence="3">
    <location>
        <begin position="68"/>
        <end position="170"/>
    </location>
</feature>
<dbReference type="FunFam" id="3.40.50.2000:FF:000119">
    <property type="entry name" value="Glycosyl transferase group 1"/>
    <property type="match status" value="1"/>
</dbReference>
<evidence type="ECO:0000256" key="1">
    <source>
        <dbReference type="ARBA" id="ARBA00022679"/>
    </source>
</evidence>
<dbReference type="AlphaFoldDB" id="A0A3B1DN36"/>
<proteinExistence type="predicted"/>
<dbReference type="InterPro" id="IPR028098">
    <property type="entry name" value="Glyco_trans_4-like_N"/>
</dbReference>
<sequence length="375" mass="43579">MKLGIDAREIQNGVYTGIGGPLANFLNYFSSFDDKDECILFSSKDIPLDFGKKIRNVVIEEKNTFYWDQFLLPKALEQEAIEIFYSPYYKIPLRSPCLTISAILDLMYFAVDHYRRELSLFKKIYYFTFAKMMAQKANWVLTCSENSKQDIITFYGVDAQKIKVIPLSIDNHYRFDAEEDVLPLVHKKFGIDSLYIFYFGNFKYHKNINRVIKAFKRIIPEFREIKLVLAGPKEHYYLQHQTLVNELSLKDKVMFLGKISDREDARLLYTGAKMFVMPTLYEGFGLPPVEAMACGTPVITSNTSSLPEVMGEAGILVDPYKIDEITTAMRKLLQDKSLCEELGQRGLKQYKNFTEEKIAKQTYAFFKKVWKECQK</sequence>
<dbReference type="PANTHER" id="PTHR46401:SF2">
    <property type="entry name" value="GLYCOSYLTRANSFERASE WBBK-RELATED"/>
    <property type="match status" value="1"/>
</dbReference>
<dbReference type="SUPFAM" id="SSF53756">
    <property type="entry name" value="UDP-Glycosyltransferase/glycogen phosphorylase"/>
    <property type="match status" value="1"/>
</dbReference>
<feature type="domain" description="Glycosyl transferase family 1" evidence="2">
    <location>
        <begin position="192"/>
        <end position="348"/>
    </location>
</feature>
<protein>
    <submittedName>
        <fullName evidence="4">Uncharacterized protein</fullName>
    </submittedName>
</protein>
<organism evidence="4">
    <name type="scientific">hydrothermal vent metagenome</name>
    <dbReference type="NCBI Taxonomy" id="652676"/>
    <lineage>
        <taxon>unclassified sequences</taxon>
        <taxon>metagenomes</taxon>
        <taxon>ecological metagenomes</taxon>
    </lineage>
</organism>
<dbReference type="CDD" id="cd03809">
    <property type="entry name" value="GT4_MtfB-like"/>
    <property type="match status" value="1"/>
</dbReference>
<dbReference type="Pfam" id="PF13439">
    <property type="entry name" value="Glyco_transf_4"/>
    <property type="match status" value="1"/>
</dbReference>
<evidence type="ECO:0000259" key="2">
    <source>
        <dbReference type="Pfam" id="PF00534"/>
    </source>
</evidence>
<keyword evidence="1" id="KW-0808">Transferase</keyword>
<name>A0A3B1DN36_9ZZZZ</name>
<evidence type="ECO:0000259" key="3">
    <source>
        <dbReference type="Pfam" id="PF13439"/>
    </source>
</evidence>
<dbReference type="EMBL" id="UOGJ01000153">
    <property type="protein sequence ID" value="VAX38253.1"/>
    <property type="molecule type" value="Genomic_DNA"/>
</dbReference>
<dbReference type="InterPro" id="IPR001296">
    <property type="entry name" value="Glyco_trans_1"/>
</dbReference>
<dbReference type="Gene3D" id="3.40.50.2000">
    <property type="entry name" value="Glycogen Phosphorylase B"/>
    <property type="match status" value="2"/>
</dbReference>
<dbReference type="PANTHER" id="PTHR46401">
    <property type="entry name" value="GLYCOSYLTRANSFERASE WBBK-RELATED"/>
    <property type="match status" value="1"/>
</dbReference>
<dbReference type="GO" id="GO:0009103">
    <property type="term" value="P:lipopolysaccharide biosynthetic process"/>
    <property type="evidence" value="ECO:0007669"/>
    <property type="project" value="TreeGrafter"/>
</dbReference>
<dbReference type="GO" id="GO:0016757">
    <property type="term" value="F:glycosyltransferase activity"/>
    <property type="evidence" value="ECO:0007669"/>
    <property type="project" value="InterPro"/>
</dbReference>
<reference evidence="4" key="1">
    <citation type="submission" date="2018-06" db="EMBL/GenBank/DDBJ databases">
        <authorList>
            <person name="Zhirakovskaya E."/>
        </authorList>
    </citation>
    <scope>NUCLEOTIDE SEQUENCE</scope>
</reference>
<accession>A0A3B1DN36</accession>
<evidence type="ECO:0000313" key="4">
    <source>
        <dbReference type="EMBL" id="VAX38253.1"/>
    </source>
</evidence>
<gene>
    <name evidence="4" type="ORF">MNBD_UNCLBAC01-2031</name>
</gene>